<reference evidence="8" key="1">
    <citation type="journal article" date="2014" name="Int. J. Syst. Evol. Microbiol.">
        <title>Complete genome sequence of Corynebacterium casei LMG S-19264T (=DSM 44701T), isolated from a smear-ripened cheese.</title>
        <authorList>
            <consortium name="US DOE Joint Genome Institute (JGI-PGF)"/>
            <person name="Walter F."/>
            <person name="Albersmeier A."/>
            <person name="Kalinowski J."/>
            <person name="Ruckert C."/>
        </authorList>
    </citation>
    <scope>NUCLEOTIDE SEQUENCE</scope>
    <source>
        <strain evidence="8">KCTC 42650</strain>
    </source>
</reference>
<evidence type="ECO:0000256" key="1">
    <source>
        <dbReference type="ARBA" id="ARBA00022485"/>
    </source>
</evidence>
<evidence type="ECO:0000313" key="8">
    <source>
        <dbReference type="EMBL" id="GHF74095.1"/>
    </source>
</evidence>
<feature type="binding site" evidence="6">
    <location>
        <position position="140"/>
    </location>
    <ligand>
        <name>[4Fe-4S] cluster</name>
        <dbReference type="ChEBI" id="CHEBI:49883"/>
        <label>3</label>
    </ligand>
</feature>
<comment type="subunit">
    <text evidence="6">Interacts with the cytoplasmic NapA precursor.</text>
</comment>
<feature type="binding site" evidence="6">
    <location>
        <position position="78"/>
    </location>
    <ligand>
        <name>[4Fe-4S] cluster</name>
        <dbReference type="ChEBI" id="CHEBI:49883"/>
        <label>2</label>
    </ligand>
</feature>
<dbReference type="InterPro" id="IPR017900">
    <property type="entry name" value="4Fe4S_Fe_S_CS"/>
</dbReference>
<keyword evidence="6" id="KW-0963">Cytoplasm</keyword>
<comment type="function">
    <text evidence="6">Could be involved in the maturation of NapA, the catalytic subunit of the periplasmic nitrate reductase, before its export into the periplasm.</text>
</comment>
<comment type="cofactor">
    <cofactor evidence="6">
        <name>[4Fe-4S] cluster</name>
        <dbReference type="ChEBI" id="CHEBI:49883"/>
    </cofactor>
</comment>
<organism evidence="8 9">
    <name type="scientific">Seohaeicola zhoushanensis</name>
    <dbReference type="NCBI Taxonomy" id="1569283"/>
    <lineage>
        <taxon>Bacteria</taxon>
        <taxon>Pseudomonadati</taxon>
        <taxon>Pseudomonadota</taxon>
        <taxon>Alphaproteobacteria</taxon>
        <taxon>Rhodobacterales</taxon>
        <taxon>Roseobacteraceae</taxon>
        <taxon>Seohaeicola</taxon>
    </lineage>
</organism>
<dbReference type="Gene3D" id="3.30.70.20">
    <property type="match status" value="2"/>
</dbReference>
<keyword evidence="1 6" id="KW-0004">4Fe-4S</keyword>
<dbReference type="Pfam" id="PF12838">
    <property type="entry name" value="Fer4_7"/>
    <property type="match status" value="1"/>
</dbReference>
<dbReference type="CDD" id="cd10564">
    <property type="entry name" value="NapF_like"/>
    <property type="match status" value="1"/>
</dbReference>
<dbReference type="InterPro" id="IPR017896">
    <property type="entry name" value="4Fe4S_Fe-S-bd"/>
</dbReference>
<comment type="caution">
    <text evidence="8">The sequence shown here is derived from an EMBL/GenBank/DDBJ whole genome shotgun (WGS) entry which is preliminary data.</text>
</comment>
<dbReference type="GO" id="GO:0046872">
    <property type="term" value="F:metal ion binding"/>
    <property type="evidence" value="ECO:0007669"/>
    <property type="project" value="UniProtKB-KW"/>
</dbReference>
<evidence type="ECO:0000256" key="4">
    <source>
        <dbReference type="ARBA" id="ARBA00023004"/>
    </source>
</evidence>
<feature type="binding site" evidence="6">
    <location>
        <position position="42"/>
    </location>
    <ligand>
        <name>[4Fe-4S] cluster</name>
        <dbReference type="ChEBI" id="CHEBI:49883"/>
        <label>1</label>
    </ligand>
</feature>
<feature type="binding site" evidence="6">
    <location>
        <position position="36"/>
    </location>
    <ligand>
        <name>[4Fe-4S] cluster</name>
        <dbReference type="ChEBI" id="CHEBI:49883"/>
        <label>1</label>
    </ligand>
</feature>
<dbReference type="NCBIfam" id="TIGR00402">
    <property type="entry name" value="napF"/>
    <property type="match status" value="1"/>
</dbReference>
<evidence type="ECO:0000256" key="6">
    <source>
        <dbReference type="HAMAP-Rule" id="MF_02201"/>
    </source>
</evidence>
<keyword evidence="9" id="KW-1185">Reference proteome</keyword>
<feature type="domain" description="4Fe-4S ferredoxin-type" evidence="7">
    <location>
        <begin position="57"/>
        <end position="88"/>
    </location>
</feature>
<dbReference type="InterPro" id="IPR006311">
    <property type="entry name" value="TAT_signal"/>
</dbReference>
<feature type="binding site" evidence="6">
    <location>
        <position position="68"/>
    </location>
    <ligand>
        <name>[4Fe-4S] cluster</name>
        <dbReference type="ChEBI" id="CHEBI:49883"/>
        <label>2</label>
    </ligand>
</feature>
<keyword evidence="3 6" id="KW-0677">Repeat</keyword>
<protein>
    <recommendedName>
        <fullName evidence="6">Ferredoxin-type protein NapF</fullName>
    </recommendedName>
</protein>
<dbReference type="AlphaFoldDB" id="A0A8J3H3R0"/>
<dbReference type="Pfam" id="PF00037">
    <property type="entry name" value="Fer4"/>
    <property type="match status" value="1"/>
</dbReference>
<dbReference type="PANTHER" id="PTHR24960:SF79">
    <property type="entry name" value="PHOTOSYSTEM I IRON-SULFUR CENTER"/>
    <property type="match status" value="1"/>
</dbReference>
<dbReference type="InterPro" id="IPR050157">
    <property type="entry name" value="PSI_iron-sulfur_center"/>
</dbReference>
<dbReference type="GO" id="GO:0051539">
    <property type="term" value="F:4 iron, 4 sulfur cluster binding"/>
    <property type="evidence" value="ECO:0007669"/>
    <property type="project" value="UniProtKB-UniRule"/>
</dbReference>
<gene>
    <name evidence="6 8" type="primary">napF</name>
    <name evidence="8" type="ORF">GCM10017056_51030</name>
</gene>
<name>A0A8J3H3R0_9RHOB</name>
<accession>A0A8J3H3R0</accession>
<dbReference type="InterPro" id="IPR004496">
    <property type="entry name" value="NapF"/>
</dbReference>
<dbReference type="Proteomes" id="UP000626220">
    <property type="component" value="Unassembled WGS sequence"/>
</dbReference>
<feature type="domain" description="4Fe-4S ferredoxin-type" evidence="7">
    <location>
        <begin position="27"/>
        <end position="55"/>
    </location>
</feature>
<dbReference type="GO" id="GO:0005737">
    <property type="term" value="C:cytoplasm"/>
    <property type="evidence" value="ECO:0007669"/>
    <property type="project" value="UniProtKB-SubCell"/>
</dbReference>
<feature type="binding site" evidence="6">
    <location>
        <position position="143"/>
    </location>
    <ligand>
        <name>[4Fe-4S] cluster</name>
        <dbReference type="ChEBI" id="CHEBI:49883"/>
        <label>3</label>
    </ligand>
</feature>
<evidence type="ECO:0000256" key="2">
    <source>
        <dbReference type="ARBA" id="ARBA00022723"/>
    </source>
</evidence>
<keyword evidence="5 6" id="KW-0411">Iron-sulfur</keyword>
<feature type="binding site" evidence="6">
    <location>
        <position position="74"/>
    </location>
    <ligand>
        <name>[4Fe-4S] cluster</name>
        <dbReference type="ChEBI" id="CHEBI:49883"/>
        <label>2</label>
    </ligand>
</feature>
<feature type="binding site" evidence="6">
    <location>
        <position position="146"/>
    </location>
    <ligand>
        <name>[4Fe-4S] cluster</name>
        <dbReference type="ChEBI" id="CHEBI:49883"/>
        <label>3</label>
    </ligand>
</feature>
<evidence type="ECO:0000313" key="9">
    <source>
        <dbReference type="Proteomes" id="UP000626220"/>
    </source>
</evidence>
<feature type="binding site" evidence="6">
    <location>
        <position position="71"/>
    </location>
    <ligand>
        <name>[4Fe-4S] cluster</name>
        <dbReference type="ChEBI" id="CHEBI:49883"/>
        <label>2</label>
    </ligand>
</feature>
<comment type="similarity">
    <text evidence="6">Belongs to the NapF family.</text>
</comment>
<evidence type="ECO:0000256" key="3">
    <source>
        <dbReference type="ARBA" id="ARBA00022737"/>
    </source>
</evidence>
<evidence type="ECO:0000259" key="7">
    <source>
        <dbReference type="PROSITE" id="PS51379"/>
    </source>
</evidence>
<proteinExistence type="inferred from homology"/>
<dbReference type="SUPFAM" id="SSF54862">
    <property type="entry name" value="4Fe-4S ferredoxins"/>
    <property type="match status" value="1"/>
</dbReference>
<dbReference type="PROSITE" id="PS51379">
    <property type="entry name" value="4FE4S_FER_2"/>
    <property type="match status" value="3"/>
</dbReference>
<feature type="domain" description="4Fe-4S ferredoxin-type" evidence="7">
    <location>
        <begin position="131"/>
        <end position="160"/>
    </location>
</feature>
<feature type="binding site" evidence="6">
    <location>
        <position position="39"/>
    </location>
    <ligand>
        <name>[4Fe-4S] cluster</name>
        <dbReference type="ChEBI" id="CHEBI:49883"/>
        <label>1</label>
    </ligand>
</feature>
<dbReference type="PROSITE" id="PS00198">
    <property type="entry name" value="4FE4S_FER_1"/>
    <property type="match status" value="1"/>
</dbReference>
<feature type="binding site" evidence="6">
    <location>
        <position position="150"/>
    </location>
    <ligand>
        <name>[4Fe-4S] cluster</name>
        <dbReference type="ChEBI" id="CHEBI:49883"/>
        <label>3</label>
    </ligand>
</feature>
<feature type="binding site" evidence="6">
    <location>
        <position position="46"/>
    </location>
    <ligand>
        <name>[4Fe-4S] cluster</name>
        <dbReference type="ChEBI" id="CHEBI:49883"/>
        <label>1</label>
    </ligand>
</feature>
<keyword evidence="4 6" id="KW-0408">Iron</keyword>
<dbReference type="PANTHER" id="PTHR24960">
    <property type="entry name" value="PHOTOSYSTEM I IRON-SULFUR CENTER-RELATED"/>
    <property type="match status" value="1"/>
</dbReference>
<keyword evidence="2 6" id="KW-0479">Metal-binding</keyword>
<reference evidence="8" key="2">
    <citation type="submission" date="2020-09" db="EMBL/GenBank/DDBJ databases">
        <authorList>
            <person name="Sun Q."/>
            <person name="Kim S."/>
        </authorList>
    </citation>
    <scope>NUCLEOTIDE SEQUENCE</scope>
    <source>
        <strain evidence="8">KCTC 42650</strain>
    </source>
</reference>
<comment type="subcellular location">
    <subcellularLocation>
        <location evidence="6">Cytoplasm</location>
    </subcellularLocation>
</comment>
<dbReference type="PROSITE" id="PS51318">
    <property type="entry name" value="TAT"/>
    <property type="match status" value="1"/>
</dbReference>
<evidence type="ECO:0000256" key="5">
    <source>
        <dbReference type="ARBA" id="ARBA00023014"/>
    </source>
</evidence>
<dbReference type="EMBL" id="BNCJ01000037">
    <property type="protein sequence ID" value="GHF74095.1"/>
    <property type="molecule type" value="Genomic_DNA"/>
</dbReference>
<dbReference type="HAMAP" id="MF_02201">
    <property type="entry name" value="NapF"/>
    <property type="match status" value="1"/>
</dbReference>
<sequence>MMSNPSRRNFLRGRLSTCRSPALHPPGAHAGFLQLCTQCGDCSRACPQAIVVQSVSGFPELDFSKGACTFCQDCMRACPTGALAQDDTPEWPWRASVGATCLSLAGIACRTCEDGCGERALRFRLVTGGRAIPLIDTDLCTGCGECAYVCPAGAITFTVSQPGQEVQA</sequence>